<evidence type="ECO:0000313" key="9">
    <source>
        <dbReference type="EMBL" id="MFC3967580.1"/>
    </source>
</evidence>
<feature type="transmembrane region" description="Helical" evidence="8">
    <location>
        <begin position="153"/>
        <end position="175"/>
    </location>
</feature>
<protein>
    <recommendedName>
        <fullName evidence="11">Lipid A biosynthesis lauroyl acyltransferase</fullName>
    </recommendedName>
</protein>
<evidence type="ECO:0000313" key="10">
    <source>
        <dbReference type="Proteomes" id="UP001595697"/>
    </source>
</evidence>
<dbReference type="Proteomes" id="UP001595697">
    <property type="component" value="Unassembled WGS sequence"/>
</dbReference>
<evidence type="ECO:0008006" key="11">
    <source>
        <dbReference type="Google" id="ProtNLM"/>
    </source>
</evidence>
<dbReference type="RefSeq" id="WP_247262629.1">
    <property type="nucleotide sequence ID" value="NZ_JALJQZ010000060.1"/>
</dbReference>
<evidence type="ECO:0000256" key="4">
    <source>
        <dbReference type="ARBA" id="ARBA00022679"/>
    </source>
</evidence>
<keyword evidence="2" id="KW-1003">Cell membrane</keyword>
<keyword evidence="5 8" id="KW-0472">Membrane</keyword>
<dbReference type="InterPro" id="IPR004960">
    <property type="entry name" value="LipA_acyltrans"/>
</dbReference>
<proteinExistence type="predicted"/>
<name>A0ABV8E5Y8_9HYPH</name>
<evidence type="ECO:0000256" key="7">
    <source>
        <dbReference type="SAM" id="MobiDB-lite"/>
    </source>
</evidence>
<evidence type="ECO:0000256" key="8">
    <source>
        <dbReference type="SAM" id="Phobius"/>
    </source>
</evidence>
<reference evidence="10" key="1">
    <citation type="journal article" date="2019" name="Int. J. Syst. Evol. Microbiol.">
        <title>The Global Catalogue of Microorganisms (GCM) 10K type strain sequencing project: providing services to taxonomists for standard genome sequencing and annotation.</title>
        <authorList>
            <consortium name="The Broad Institute Genomics Platform"/>
            <consortium name="The Broad Institute Genome Sequencing Center for Infectious Disease"/>
            <person name="Wu L."/>
            <person name="Ma J."/>
        </authorList>
    </citation>
    <scope>NUCLEOTIDE SEQUENCE [LARGE SCALE GENOMIC DNA]</scope>
    <source>
        <strain evidence="10">TBRC 5781</strain>
    </source>
</reference>
<comment type="caution">
    <text evidence="9">The sequence shown here is derived from an EMBL/GenBank/DDBJ whole genome shotgun (WGS) entry which is preliminary data.</text>
</comment>
<keyword evidence="8" id="KW-0812">Transmembrane</keyword>
<evidence type="ECO:0000256" key="3">
    <source>
        <dbReference type="ARBA" id="ARBA00022519"/>
    </source>
</evidence>
<keyword evidence="3" id="KW-0997">Cell inner membrane</keyword>
<keyword evidence="8" id="KW-1133">Transmembrane helix</keyword>
<feature type="region of interest" description="Disordered" evidence="7">
    <location>
        <begin position="1"/>
        <end position="29"/>
    </location>
</feature>
<accession>A0ABV8E5Y8</accession>
<gene>
    <name evidence="9" type="ORF">ACFOVS_05450</name>
</gene>
<evidence type="ECO:0000256" key="1">
    <source>
        <dbReference type="ARBA" id="ARBA00004533"/>
    </source>
</evidence>
<keyword evidence="4" id="KW-0808">Transferase</keyword>
<sequence>MNGTRGRKAAPAASAGPSDEPQEQYNVPAISDGTWSGLQEAVGAVPGGKLLLALASYPLPVRRRLLRIGWRLSLPRRPDAGFGLEPRLERYLRVGSAEARRLSLEHDFHDLLQILEWLASVRRTKQQLVKDADFIRLPDDRMIKQLADGGGNVILASMHMGVFPIAISFVLWKFFRGRRLLILRAREDRLQNNIAMNRLGEIASEIFILNTKNESEFMDAMRFARKGAVVVSMIDLPASYGNPSEVSLFHYPARIAMGLDAMARMLNAVVVPMTTLSSVSGDRILFGQPFEVWQNSEVDRSMLAAALSRQMEQFINLDPPQWHMWTRLDEFFVKESPRTEASHNIAPEGRQNESAA</sequence>
<keyword evidence="10" id="KW-1185">Reference proteome</keyword>
<dbReference type="Pfam" id="PF03279">
    <property type="entry name" value="Lip_A_acyltrans"/>
    <property type="match status" value="1"/>
</dbReference>
<organism evidence="9 10">
    <name type="scientific">Rhizobium lemnae</name>
    <dbReference type="NCBI Taxonomy" id="1214924"/>
    <lineage>
        <taxon>Bacteria</taxon>
        <taxon>Pseudomonadati</taxon>
        <taxon>Pseudomonadota</taxon>
        <taxon>Alphaproteobacteria</taxon>
        <taxon>Hyphomicrobiales</taxon>
        <taxon>Rhizobiaceae</taxon>
        <taxon>Rhizobium/Agrobacterium group</taxon>
        <taxon>Rhizobium</taxon>
    </lineage>
</organism>
<evidence type="ECO:0000256" key="2">
    <source>
        <dbReference type="ARBA" id="ARBA00022475"/>
    </source>
</evidence>
<dbReference type="EMBL" id="JBHSBD010000019">
    <property type="protein sequence ID" value="MFC3967580.1"/>
    <property type="molecule type" value="Genomic_DNA"/>
</dbReference>
<comment type="subcellular location">
    <subcellularLocation>
        <location evidence="1">Cell inner membrane</location>
    </subcellularLocation>
</comment>
<keyword evidence="6" id="KW-0012">Acyltransferase</keyword>
<evidence type="ECO:0000256" key="5">
    <source>
        <dbReference type="ARBA" id="ARBA00023136"/>
    </source>
</evidence>
<evidence type="ECO:0000256" key="6">
    <source>
        <dbReference type="ARBA" id="ARBA00023315"/>
    </source>
</evidence>